<dbReference type="AlphaFoldDB" id="D8R1M5"/>
<dbReference type="HOGENOM" id="CLU_1417343_0_0_1"/>
<dbReference type="PANTHER" id="PTHR33927">
    <property type="entry name" value="TRANSMEMBRANE PROTEIN"/>
    <property type="match status" value="1"/>
</dbReference>
<feature type="transmembrane region" description="Helical" evidence="1">
    <location>
        <begin position="79"/>
        <end position="104"/>
    </location>
</feature>
<sequence>MEFAAQELHEESTTPQIEKRLNAIVEKKQHARLGAGWGRRFGFTLYNVWWLVIFPVNLVIVAALFSIDVDDLRVNRAELATAMALMNLLAVAAIRDGTALLLLYKIVGRIPWRKYFFNRMLHCNGIVYILLYNAAIAVEHSIKEYIGKLVPLQKHYGWLREVDVGCLQKESVPLLCGCGIRLLDVEKDIVEK</sequence>
<dbReference type="InterPro" id="IPR052979">
    <property type="entry name" value="Adenylate-forming_domain"/>
</dbReference>
<organism evidence="3">
    <name type="scientific">Selaginella moellendorffii</name>
    <name type="common">Spikemoss</name>
    <dbReference type="NCBI Taxonomy" id="88036"/>
    <lineage>
        <taxon>Eukaryota</taxon>
        <taxon>Viridiplantae</taxon>
        <taxon>Streptophyta</taxon>
        <taxon>Embryophyta</taxon>
        <taxon>Tracheophyta</taxon>
        <taxon>Lycopodiopsida</taxon>
        <taxon>Selaginellales</taxon>
        <taxon>Selaginellaceae</taxon>
        <taxon>Selaginella</taxon>
    </lineage>
</organism>
<dbReference type="PANTHER" id="PTHR33927:SF1">
    <property type="entry name" value="TRANSMEMBRANE PROTEIN"/>
    <property type="match status" value="1"/>
</dbReference>
<evidence type="ECO:0000313" key="3">
    <source>
        <dbReference type="Proteomes" id="UP000001514"/>
    </source>
</evidence>
<keyword evidence="1" id="KW-0472">Membrane</keyword>
<dbReference type="Proteomes" id="UP000001514">
    <property type="component" value="Unassembled WGS sequence"/>
</dbReference>
<dbReference type="EMBL" id="GL377570">
    <property type="protein sequence ID" value="EFJ33914.1"/>
    <property type="molecule type" value="Genomic_DNA"/>
</dbReference>
<gene>
    <name evidence="2" type="ORF">SELMODRAFT_406213</name>
</gene>
<accession>D8R1M5</accession>
<dbReference type="InParanoid" id="D8R1M5"/>
<feature type="transmembrane region" description="Helical" evidence="1">
    <location>
        <begin position="48"/>
        <end position="67"/>
    </location>
</feature>
<evidence type="ECO:0000256" key="1">
    <source>
        <dbReference type="SAM" id="Phobius"/>
    </source>
</evidence>
<proteinExistence type="predicted"/>
<keyword evidence="1" id="KW-1133">Transmembrane helix</keyword>
<dbReference type="Gramene" id="EFJ33914">
    <property type="protein sequence ID" value="EFJ33914"/>
    <property type="gene ID" value="SELMODRAFT_406213"/>
</dbReference>
<protein>
    <submittedName>
        <fullName evidence="2">Uncharacterized protein</fullName>
    </submittedName>
</protein>
<name>D8R1M5_SELML</name>
<keyword evidence="1" id="KW-0812">Transmembrane</keyword>
<reference evidence="2 3" key="1">
    <citation type="journal article" date="2011" name="Science">
        <title>The Selaginella genome identifies genetic changes associated with the evolution of vascular plants.</title>
        <authorList>
            <person name="Banks J.A."/>
            <person name="Nishiyama T."/>
            <person name="Hasebe M."/>
            <person name="Bowman J.L."/>
            <person name="Gribskov M."/>
            <person name="dePamphilis C."/>
            <person name="Albert V.A."/>
            <person name="Aono N."/>
            <person name="Aoyama T."/>
            <person name="Ambrose B.A."/>
            <person name="Ashton N.W."/>
            <person name="Axtell M.J."/>
            <person name="Barker E."/>
            <person name="Barker M.S."/>
            <person name="Bennetzen J.L."/>
            <person name="Bonawitz N.D."/>
            <person name="Chapple C."/>
            <person name="Cheng C."/>
            <person name="Correa L.G."/>
            <person name="Dacre M."/>
            <person name="DeBarry J."/>
            <person name="Dreyer I."/>
            <person name="Elias M."/>
            <person name="Engstrom E.M."/>
            <person name="Estelle M."/>
            <person name="Feng L."/>
            <person name="Finet C."/>
            <person name="Floyd S.K."/>
            <person name="Frommer W.B."/>
            <person name="Fujita T."/>
            <person name="Gramzow L."/>
            <person name="Gutensohn M."/>
            <person name="Harholt J."/>
            <person name="Hattori M."/>
            <person name="Heyl A."/>
            <person name="Hirai T."/>
            <person name="Hiwatashi Y."/>
            <person name="Ishikawa M."/>
            <person name="Iwata M."/>
            <person name="Karol K.G."/>
            <person name="Koehler B."/>
            <person name="Kolukisaoglu U."/>
            <person name="Kubo M."/>
            <person name="Kurata T."/>
            <person name="Lalonde S."/>
            <person name="Li K."/>
            <person name="Li Y."/>
            <person name="Litt A."/>
            <person name="Lyons E."/>
            <person name="Manning G."/>
            <person name="Maruyama T."/>
            <person name="Michael T.P."/>
            <person name="Mikami K."/>
            <person name="Miyazaki S."/>
            <person name="Morinaga S."/>
            <person name="Murata T."/>
            <person name="Mueller-Roeber B."/>
            <person name="Nelson D.R."/>
            <person name="Obara M."/>
            <person name="Oguri Y."/>
            <person name="Olmstead R.G."/>
            <person name="Onodera N."/>
            <person name="Petersen B.L."/>
            <person name="Pils B."/>
            <person name="Prigge M."/>
            <person name="Rensing S.A."/>
            <person name="Riano-Pachon D.M."/>
            <person name="Roberts A.W."/>
            <person name="Sato Y."/>
            <person name="Scheller H.V."/>
            <person name="Schulz B."/>
            <person name="Schulz C."/>
            <person name="Shakirov E.V."/>
            <person name="Shibagaki N."/>
            <person name="Shinohara N."/>
            <person name="Shippen D.E."/>
            <person name="Soerensen I."/>
            <person name="Sotooka R."/>
            <person name="Sugimoto N."/>
            <person name="Sugita M."/>
            <person name="Sumikawa N."/>
            <person name="Tanurdzic M."/>
            <person name="Theissen G."/>
            <person name="Ulvskov P."/>
            <person name="Wakazuki S."/>
            <person name="Weng J.K."/>
            <person name="Willats W.W."/>
            <person name="Wipf D."/>
            <person name="Wolf P.G."/>
            <person name="Yang L."/>
            <person name="Zimmer A.D."/>
            <person name="Zhu Q."/>
            <person name="Mitros T."/>
            <person name="Hellsten U."/>
            <person name="Loque D."/>
            <person name="Otillar R."/>
            <person name="Salamov A."/>
            <person name="Schmutz J."/>
            <person name="Shapiro H."/>
            <person name="Lindquist E."/>
            <person name="Lucas S."/>
            <person name="Rokhsar D."/>
            <person name="Grigoriev I.V."/>
        </authorList>
    </citation>
    <scope>NUCLEOTIDE SEQUENCE [LARGE SCALE GENOMIC DNA]</scope>
</reference>
<dbReference type="KEGG" id="smo:SELMODRAFT_406213"/>
<keyword evidence="3" id="KW-1185">Reference proteome</keyword>
<feature type="transmembrane region" description="Helical" evidence="1">
    <location>
        <begin position="116"/>
        <end position="135"/>
    </location>
</feature>
<evidence type="ECO:0000313" key="2">
    <source>
        <dbReference type="EMBL" id="EFJ33914.1"/>
    </source>
</evidence>